<evidence type="ECO:0000313" key="1">
    <source>
        <dbReference type="EMBL" id="QGO06834.1"/>
    </source>
</evidence>
<dbReference type="AlphaFoldDB" id="A0A9Q6LRC6"/>
<dbReference type="Proteomes" id="UP000422232">
    <property type="component" value="Chromosome"/>
</dbReference>
<evidence type="ECO:0000313" key="2">
    <source>
        <dbReference type="Proteomes" id="UP000422232"/>
    </source>
</evidence>
<accession>A0A9Q6LRC6</accession>
<dbReference type="NCBIfam" id="NF038072">
    <property type="entry name" value="IcmL_DotI_only"/>
    <property type="match status" value="1"/>
</dbReference>
<proteinExistence type="predicted"/>
<dbReference type="GeneID" id="66740100"/>
<dbReference type="RefSeq" id="WP_168183137.1">
    <property type="nucleotide sequence ID" value="NZ_CP012413.1"/>
</dbReference>
<keyword evidence="2" id="KW-1185">Reference proteome</keyword>
<dbReference type="EMBL" id="CP038908">
    <property type="protein sequence ID" value="QGO06834.1"/>
    <property type="molecule type" value="Genomic_DNA"/>
</dbReference>
<gene>
    <name evidence="1" type="primary">icmL_2</name>
    <name evidence="1" type="ORF">Psal009_02767</name>
</gene>
<sequence>MGSQALNEVKLRNDFYRDNFRRVALILLISIMINLIILIFLIISLTTKPKPSYFAVTDSGRLITLQSLANPVENDAYVINWLSNAVVNINTLDFLNYRNQTEGKRQYFTQYGWGQYLKAFKNIIGKIKSGQYVSRAVVTDAPVVIQKGIVSGVYSWRLQVPVTITYQKGNSKDTQNLVWTVLVQRNDDSKDSLMGISQIVQVKGSN</sequence>
<name>A0A9Q6LRC6_PISSA</name>
<organism evidence="1 2">
    <name type="scientific">Piscirickettsia salmonis</name>
    <dbReference type="NCBI Taxonomy" id="1238"/>
    <lineage>
        <taxon>Bacteria</taxon>
        <taxon>Pseudomonadati</taxon>
        <taxon>Pseudomonadota</taxon>
        <taxon>Gammaproteobacteria</taxon>
        <taxon>Thiotrichales</taxon>
        <taxon>Piscirickettsiaceae</taxon>
        <taxon>Piscirickettsia</taxon>
    </lineage>
</organism>
<reference evidence="1 2" key="1">
    <citation type="submission" date="2019-04" db="EMBL/GenBank/DDBJ databases">
        <title>Complete genome sequencing of Piscirickettsia salmonis strain Psal-009.</title>
        <authorList>
            <person name="Schober I."/>
            <person name="Bunk B."/>
            <person name="Sproer C."/>
            <person name="Carril G.P."/>
            <person name="Riedel T."/>
            <person name="Flores-Herrera P.A."/>
            <person name="Nourdin-Galindo G."/>
            <person name="Marshall S.H."/>
            <person name="Overmann J."/>
        </authorList>
    </citation>
    <scope>NUCLEOTIDE SEQUENCE [LARGE SCALE GENOMIC DNA]</scope>
    <source>
        <strain evidence="1 2">Psal-009</strain>
    </source>
</reference>
<dbReference type="InterPro" id="IPR021055">
    <property type="entry name" value="T4BSS_IcmL/DotI"/>
</dbReference>
<protein>
    <submittedName>
        <fullName evidence="1">Intracellular multiplication protein IcmL</fullName>
    </submittedName>
</protein>
<dbReference type="CDD" id="cd16385">
    <property type="entry name" value="IcmL"/>
    <property type="match status" value="1"/>
</dbReference>
<dbReference type="Pfam" id="PF11393">
    <property type="entry name" value="T4BSS_DotI_IcmL"/>
    <property type="match status" value="1"/>
</dbReference>